<dbReference type="PANTHER" id="PTHR30575:SF0">
    <property type="entry name" value="XAA-ARG DIPEPTIDASE"/>
    <property type="match status" value="1"/>
</dbReference>
<dbReference type="Gene3D" id="3.30.70.360">
    <property type="match status" value="1"/>
</dbReference>
<dbReference type="InterPro" id="IPR052030">
    <property type="entry name" value="Peptidase_M20/M20A_hydrolases"/>
</dbReference>
<dbReference type="Pfam" id="PF07687">
    <property type="entry name" value="M20_dimer"/>
    <property type="match status" value="1"/>
</dbReference>
<dbReference type="Pfam" id="PF01546">
    <property type="entry name" value="Peptidase_M20"/>
    <property type="match status" value="1"/>
</dbReference>
<accession>A0ABP6MBB9</accession>
<reference evidence="4" key="1">
    <citation type="journal article" date="2019" name="Int. J. Syst. Evol. Microbiol.">
        <title>The Global Catalogue of Microorganisms (GCM) 10K type strain sequencing project: providing services to taxonomists for standard genome sequencing and annotation.</title>
        <authorList>
            <consortium name="The Broad Institute Genomics Platform"/>
            <consortium name="The Broad Institute Genome Sequencing Center for Infectious Disease"/>
            <person name="Wu L."/>
            <person name="Ma J."/>
        </authorList>
    </citation>
    <scope>NUCLEOTIDE SEQUENCE [LARGE SCALE GENOMIC DNA]</scope>
    <source>
        <strain evidence="4">JCM 9092</strain>
    </source>
</reference>
<dbReference type="InterPro" id="IPR036264">
    <property type="entry name" value="Bact_exopeptidase_dim_dom"/>
</dbReference>
<evidence type="ECO:0000256" key="1">
    <source>
        <dbReference type="PIRNR" id="PIRNR037226"/>
    </source>
</evidence>
<feature type="domain" description="Peptidase M20 dimerisation" evidence="2">
    <location>
        <begin position="195"/>
        <end position="287"/>
    </location>
</feature>
<dbReference type="PIRSF" id="PIRSF037226">
    <property type="entry name" value="Amidohydrolase_ACY1L2_prd"/>
    <property type="match status" value="1"/>
</dbReference>
<dbReference type="InterPro" id="IPR011650">
    <property type="entry name" value="Peptidase_M20_dimer"/>
</dbReference>
<dbReference type="Gene3D" id="3.40.630.10">
    <property type="entry name" value="Zn peptidases"/>
    <property type="match status" value="1"/>
</dbReference>
<name>A0ABP6MBB9_9ACTN</name>
<dbReference type="EMBL" id="BAAAUG010000022">
    <property type="protein sequence ID" value="GAA3091702.1"/>
    <property type="molecule type" value="Genomic_DNA"/>
</dbReference>
<dbReference type="RefSeq" id="WP_344519610.1">
    <property type="nucleotide sequence ID" value="NZ_BAAAUG010000022.1"/>
</dbReference>
<dbReference type="NCBIfam" id="TIGR01891">
    <property type="entry name" value="amidohydrolases"/>
    <property type="match status" value="1"/>
</dbReference>
<proteinExistence type="inferred from homology"/>
<evidence type="ECO:0000259" key="2">
    <source>
        <dbReference type="Pfam" id="PF07687"/>
    </source>
</evidence>
<dbReference type="InterPro" id="IPR002933">
    <property type="entry name" value="Peptidase_M20"/>
</dbReference>
<gene>
    <name evidence="3" type="ORF">GCM10010449_14300</name>
</gene>
<sequence>MTNVTAVTDMTDVKDVTDVTDTDTRRNLDKVRDTATSAVRAWSERLVGLSHSLHDEPETALQEHRSAAKIADLLAEAGFQVARGVGGLPTALVATYGSGELVLGFCAEYDALPGIGHACGHNVNGAAAVGAALGLAAVADELGLTVKLIGTPAEEDVGGKVLLLEAGVFDDVAAAMMVHAAPDDTVGASSLAIGAWDITYTGTASHAAIAPWEGVNALDAMALAHTAIGLLRQQLPPGTLVHGIVTDGGQAVNVIPARTAARYEIRAPSLELLSEVRGRVRACFEAGALATGAGLELRVHGRDFAELRQDPYLTEAYVRAAHSLGRTVTSRQGETLASTDMGNVSRLVPTIHPTIGYDTGGAHQHTPEFTAHGKSPGADRAVLDGATALALVGADLATSAEQRRRLLAGVSRRSSKG</sequence>
<protein>
    <recommendedName>
        <fullName evidence="1">Peptidase M20 domain-containing protein 2</fullName>
    </recommendedName>
</protein>
<keyword evidence="4" id="KW-1185">Reference proteome</keyword>
<dbReference type="InterPro" id="IPR017144">
    <property type="entry name" value="Xaa-Arg_dipeptidase"/>
</dbReference>
<dbReference type="SUPFAM" id="SSF55031">
    <property type="entry name" value="Bacterial exopeptidase dimerisation domain"/>
    <property type="match status" value="1"/>
</dbReference>
<dbReference type="SUPFAM" id="SSF53187">
    <property type="entry name" value="Zn-dependent exopeptidases"/>
    <property type="match status" value="1"/>
</dbReference>
<comment type="similarity">
    <text evidence="1">Belongs to the peptidase M20A family.</text>
</comment>
<dbReference type="Proteomes" id="UP001501637">
    <property type="component" value="Unassembled WGS sequence"/>
</dbReference>
<dbReference type="InterPro" id="IPR017439">
    <property type="entry name" value="Amidohydrolase"/>
</dbReference>
<dbReference type="PANTHER" id="PTHR30575">
    <property type="entry name" value="PEPTIDASE M20"/>
    <property type="match status" value="1"/>
</dbReference>
<evidence type="ECO:0000313" key="3">
    <source>
        <dbReference type="EMBL" id="GAA3091702.1"/>
    </source>
</evidence>
<evidence type="ECO:0000313" key="4">
    <source>
        <dbReference type="Proteomes" id="UP001501637"/>
    </source>
</evidence>
<comment type="caution">
    <text evidence="3">The sequence shown here is derived from an EMBL/GenBank/DDBJ whole genome shotgun (WGS) entry which is preliminary data.</text>
</comment>
<organism evidence="3 4">
    <name type="scientific">Streptomyces rectiviolaceus</name>
    <dbReference type="NCBI Taxonomy" id="332591"/>
    <lineage>
        <taxon>Bacteria</taxon>
        <taxon>Bacillati</taxon>
        <taxon>Actinomycetota</taxon>
        <taxon>Actinomycetes</taxon>
        <taxon>Kitasatosporales</taxon>
        <taxon>Streptomycetaceae</taxon>
        <taxon>Streptomyces</taxon>
    </lineage>
</organism>